<dbReference type="EMBL" id="LGYO01000019">
    <property type="protein sequence ID" value="KNZ42133.1"/>
    <property type="molecule type" value="Genomic_DNA"/>
</dbReference>
<name>A0A0L6U0V2_9FIRM</name>
<feature type="domain" description="HTH marR-type" evidence="8">
    <location>
        <begin position="5"/>
        <end position="139"/>
    </location>
</feature>
<evidence type="ECO:0000256" key="5">
    <source>
        <dbReference type="ARBA" id="ARBA00046337"/>
    </source>
</evidence>
<dbReference type="Pfam" id="PF22381">
    <property type="entry name" value="Staph_reg_Sar_Rot"/>
    <property type="match status" value="1"/>
</dbReference>
<evidence type="ECO:0000313" key="9">
    <source>
        <dbReference type="EMBL" id="KNZ42133.1"/>
    </source>
</evidence>
<evidence type="ECO:0000256" key="6">
    <source>
        <dbReference type="ARBA" id="ARBA00047188"/>
    </source>
</evidence>
<dbReference type="AlphaFoldDB" id="A0A0L6U0V2"/>
<dbReference type="SUPFAM" id="SSF46785">
    <property type="entry name" value="Winged helix' DNA-binding domain"/>
    <property type="match status" value="1"/>
</dbReference>
<evidence type="ECO:0000256" key="1">
    <source>
        <dbReference type="ARBA" id="ARBA00004496"/>
    </source>
</evidence>
<comment type="subcellular location">
    <subcellularLocation>
        <location evidence="1">Cytoplasm</location>
    </subcellularLocation>
</comment>
<protein>
    <recommendedName>
        <fullName evidence="6">HTH-type transcriptional regulator SarZ</fullName>
    </recommendedName>
    <alternativeName>
        <fullName evidence="7">Staphylococcal accessory regulator Z</fullName>
    </alternativeName>
</protein>
<evidence type="ECO:0000256" key="3">
    <source>
        <dbReference type="ARBA" id="ARBA00023125"/>
    </source>
</evidence>
<dbReference type="InterPro" id="IPR000835">
    <property type="entry name" value="HTH_MarR-typ"/>
</dbReference>
<dbReference type="GO" id="GO:0003677">
    <property type="term" value="F:DNA binding"/>
    <property type="evidence" value="ECO:0007669"/>
    <property type="project" value="UniProtKB-KW"/>
</dbReference>
<dbReference type="GO" id="GO:0003700">
    <property type="term" value="F:DNA-binding transcription factor activity"/>
    <property type="evidence" value="ECO:0007669"/>
    <property type="project" value="InterPro"/>
</dbReference>
<gene>
    <name evidence="9" type="ORF">AKG39_08175</name>
</gene>
<evidence type="ECO:0000313" key="10">
    <source>
        <dbReference type="Proteomes" id="UP000036873"/>
    </source>
</evidence>
<proteinExistence type="inferred from homology"/>
<evidence type="ECO:0000259" key="8">
    <source>
        <dbReference type="PROSITE" id="PS50995"/>
    </source>
</evidence>
<dbReference type="PROSITE" id="PS50995">
    <property type="entry name" value="HTH_MARR_2"/>
    <property type="match status" value="1"/>
</dbReference>
<keyword evidence="3" id="KW-0238">DNA-binding</keyword>
<dbReference type="STRING" id="52689.AKG39_08175"/>
<dbReference type="Gene3D" id="1.10.10.10">
    <property type="entry name" value="Winged helix-like DNA-binding domain superfamily/Winged helix DNA-binding domain"/>
    <property type="match status" value="1"/>
</dbReference>
<dbReference type="OrthoDB" id="5461037at2"/>
<dbReference type="SMART" id="SM00347">
    <property type="entry name" value="HTH_MARR"/>
    <property type="match status" value="1"/>
</dbReference>
<evidence type="ECO:0000256" key="4">
    <source>
        <dbReference type="ARBA" id="ARBA00023163"/>
    </source>
</evidence>
<keyword evidence="10" id="KW-1185">Reference proteome</keyword>
<dbReference type="RefSeq" id="WP_050739893.1">
    <property type="nucleotide sequence ID" value="NZ_LGYO01000019.1"/>
</dbReference>
<dbReference type="PANTHER" id="PTHR42756:SF1">
    <property type="entry name" value="TRANSCRIPTIONAL REPRESSOR OF EMRAB OPERON"/>
    <property type="match status" value="1"/>
</dbReference>
<evidence type="ECO:0000256" key="7">
    <source>
        <dbReference type="ARBA" id="ARBA00047207"/>
    </source>
</evidence>
<dbReference type="InterPro" id="IPR055166">
    <property type="entry name" value="Transc_reg_Sar_Rot_HTH"/>
</dbReference>
<sequence>MACKKFELYQAYLKLLQMEAEFHDNEECQCQAQDMTLKQIYYLRIIDQKDRVTFSQLALETLNSKPTITELISKFISMDCVYRERSAEDRRVYYICLTQKGKSIARAQERTQMRFVDRIRNSLSEAELNEFITLLNKIL</sequence>
<dbReference type="InterPro" id="IPR036390">
    <property type="entry name" value="WH_DNA-bd_sf"/>
</dbReference>
<comment type="similarity">
    <text evidence="5">Belongs to the SarZ family.</text>
</comment>
<accession>A0A0L6U0V2</accession>
<organism evidence="9 10">
    <name type="scientific">Acetobacterium bakii</name>
    <dbReference type="NCBI Taxonomy" id="52689"/>
    <lineage>
        <taxon>Bacteria</taxon>
        <taxon>Bacillati</taxon>
        <taxon>Bacillota</taxon>
        <taxon>Clostridia</taxon>
        <taxon>Eubacteriales</taxon>
        <taxon>Eubacteriaceae</taxon>
        <taxon>Acetobacterium</taxon>
    </lineage>
</organism>
<dbReference type="GO" id="GO:0005737">
    <property type="term" value="C:cytoplasm"/>
    <property type="evidence" value="ECO:0007669"/>
    <property type="project" value="UniProtKB-SubCell"/>
</dbReference>
<dbReference type="PANTHER" id="PTHR42756">
    <property type="entry name" value="TRANSCRIPTIONAL REGULATOR, MARR"/>
    <property type="match status" value="1"/>
</dbReference>
<keyword evidence="4" id="KW-0804">Transcription</keyword>
<dbReference type="InterPro" id="IPR036388">
    <property type="entry name" value="WH-like_DNA-bd_sf"/>
</dbReference>
<evidence type="ECO:0000256" key="2">
    <source>
        <dbReference type="ARBA" id="ARBA00023015"/>
    </source>
</evidence>
<dbReference type="Proteomes" id="UP000036873">
    <property type="component" value="Unassembled WGS sequence"/>
</dbReference>
<reference evidence="10" key="1">
    <citation type="submission" date="2015-07" db="EMBL/GenBank/DDBJ databases">
        <title>Draft genome sequence of Acetobacterium bakii DSM 8293, a potential psychrophilic chemical producer through syngas fermentation.</title>
        <authorList>
            <person name="Song Y."/>
            <person name="Hwang S."/>
            <person name="Cho B.-K."/>
        </authorList>
    </citation>
    <scope>NUCLEOTIDE SEQUENCE [LARGE SCALE GENOMIC DNA]</scope>
    <source>
        <strain evidence="10">DSM 8239</strain>
    </source>
</reference>
<comment type="caution">
    <text evidence="9">The sequence shown here is derived from an EMBL/GenBank/DDBJ whole genome shotgun (WGS) entry which is preliminary data.</text>
</comment>
<keyword evidence="2" id="KW-0805">Transcription regulation</keyword>